<dbReference type="RefSeq" id="WP_182091790.1">
    <property type="nucleotide sequence ID" value="NZ_CP059540.1"/>
</dbReference>
<keyword evidence="2" id="KW-1185">Reference proteome</keyword>
<dbReference type="KEGG" id="pdec:H1Q58_13030"/>
<dbReference type="Proteomes" id="UP000514716">
    <property type="component" value="Chromosome"/>
</dbReference>
<sequence>MTCYLTMNMVGVTAHPNHTIEEGATIVSHKMQNKLEVYRAKLVTA</sequence>
<evidence type="ECO:0000313" key="1">
    <source>
        <dbReference type="EMBL" id="QMT16881.1"/>
    </source>
</evidence>
<gene>
    <name evidence="1" type="ORF">H1Q58_13030</name>
</gene>
<accession>A0A7D7RFR7</accession>
<reference evidence="1 2" key="1">
    <citation type="submission" date="2020-07" db="EMBL/GenBank/DDBJ databases">
        <title>Screening of a cold-adapted Planococcus bacterium producing protease in traditional shrimp paste and protease identification by genome sequencing.</title>
        <authorList>
            <person name="Gao R."/>
            <person name="Leng W."/>
            <person name="Chu Q."/>
            <person name="Wu X."/>
            <person name="Liu H."/>
            <person name="Li X."/>
        </authorList>
    </citation>
    <scope>NUCLEOTIDE SEQUENCE [LARGE SCALE GENOMIC DNA]</scope>
    <source>
        <strain evidence="1 2">XJ11</strain>
    </source>
</reference>
<dbReference type="EMBL" id="CP059540">
    <property type="protein sequence ID" value="QMT16881.1"/>
    <property type="molecule type" value="Genomic_DNA"/>
</dbReference>
<dbReference type="AlphaFoldDB" id="A0A7D7RFR7"/>
<organism evidence="1 2">
    <name type="scientific">Planococcus maritimus</name>
    <dbReference type="NCBI Taxonomy" id="192421"/>
    <lineage>
        <taxon>Bacteria</taxon>
        <taxon>Bacillati</taxon>
        <taxon>Bacillota</taxon>
        <taxon>Bacilli</taxon>
        <taxon>Bacillales</taxon>
        <taxon>Caryophanaceae</taxon>
        <taxon>Planococcus</taxon>
    </lineage>
</organism>
<protein>
    <submittedName>
        <fullName evidence="1">Uncharacterized protein</fullName>
    </submittedName>
</protein>
<evidence type="ECO:0000313" key="2">
    <source>
        <dbReference type="Proteomes" id="UP000514716"/>
    </source>
</evidence>
<proteinExistence type="predicted"/>
<name>A0A7D7RFR7_PLAMR</name>